<feature type="transmembrane region" description="Helical" evidence="7">
    <location>
        <begin position="203"/>
        <end position="223"/>
    </location>
</feature>
<name>A0A1H5KIA8_9MICO</name>
<keyword evidence="5 7" id="KW-1133">Transmembrane helix</keyword>
<feature type="transmembrane region" description="Helical" evidence="7">
    <location>
        <begin position="57"/>
        <end position="86"/>
    </location>
</feature>
<dbReference type="PANTHER" id="PTHR43227">
    <property type="entry name" value="BLL4140 PROTEIN"/>
    <property type="match status" value="1"/>
</dbReference>
<feature type="transmembrane region" description="Helical" evidence="7">
    <location>
        <begin position="153"/>
        <end position="174"/>
    </location>
</feature>
<feature type="region of interest" description="Disordered" evidence="8">
    <location>
        <begin position="1"/>
        <end position="49"/>
    </location>
</feature>
<evidence type="ECO:0000256" key="4">
    <source>
        <dbReference type="ARBA" id="ARBA00022692"/>
    </source>
</evidence>
<protein>
    <submittedName>
        <fullName evidence="10">Carbohydrate ABC transporter membrane protein 1, CUT1 family</fullName>
    </submittedName>
</protein>
<evidence type="ECO:0000256" key="3">
    <source>
        <dbReference type="ARBA" id="ARBA00022475"/>
    </source>
</evidence>
<evidence type="ECO:0000259" key="9">
    <source>
        <dbReference type="PROSITE" id="PS50928"/>
    </source>
</evidence>
<dbReference type="GO" id="GO:0055085">
    <property type="term" value="P:transmembrane transport"/>
    <property type="evidence" value="ECO:0007669"/>
    <property type="project" value="InterPro"/>
</dbReference>
<proteinExistence type="inferred from homology"/>
<dbReference type="PANTHER" id="PTHR43227:SF8">
    <property type="entry name" value="DIACETYLCHITOBIOSE UPTAKE SYSTEM PERMEASE PROTEIN DASB"/>
    <property type="match status" value="1"/>
</dbReference>
<dbReference type="PROSITE" id="PS50928">
    <property type="entry name" value="ABC_TM1"/>
    <property type="match status" value="1"/>
</dbReference>
<dbReference type="SUPFAM" id="SSF161098">
    <property type="entry name" value="MetI-like"/>
    <property type="match status" value="1"/>
</dbReference>
<evidence type="ECO:0000256" key="7">
    <source>
        <dbReference type="RuleBase" id="RU363032"/>
    </source>
</evidence>
<keyword evidence="11" id="KW-1185">Reference proteome</keyword>
<evidence type="ECO:0000256" key="8">
    <source>
        <dbReference type="SAM" id="MobiDB-lite"/>
    </source>
</evidence>
<feature type="domain" description="ABC transmembrane type-1" evidence="9">
    <location>
        <begin position="116"/>
        <end position="330"/>
    </location>
</feature>
<feature type="compositionally biased region" description="Low complexity" evidence="8">
    <location>
        <begin position="25"/>
        <end position="40"/>
    </location>
</feature>
<sequence length="338" mass="36495">MTGSAQGMSRAEHAQPGSDLDSEGTTMTASTTPRTSPVRGGARRDGLRRRHRTENGVVAAFAAPSVAWYVVFTIGPMVAIFVISVLSWRGLLAEPSWAGLANFRTVLTDTVFHTAVRNTAVQVGLVLPLMIPPAFMLGYYLTLKPTGHRVLRVVLFTPALISLSAMGTVFYAIFQPTGMVNITLEAIGLGSLATPWLANPDTALFTIIAVSLWSGIGYTAVLFSARLASVSPEIYEAAELDGCGHWKRMWRIAYPVIKDYFGVLTMLQFLWNAFASAGVVLLLTNGGPGSSSTTLSFLVYEKAFVQSQVGYSQAVGVILFAVGVFSLLGIRRLFRQNY</sequence>
<dbReference type="GO" id="GO:0005886">
    <property type="term" value="C:plasma membrane"/>
    <property type="evidence" value="ECO:0007669"/>
    <property type="project" value="UniProtKB-SubCell"/>
</dbReference>
<evidence type="ECO:0000256" key="1">
    <source>
        <dbReference type="ARBA" id="ARBA00004651"/>
    </source>
</evidence>
<dbReference type="Pfam" id="PF00528">
    <property type="entry name" value="BPD_transp_1"/>
    <property type="match status" value="1"/>
</dbReference>
<dbReference type="AlphaFoldDB" id="A0A1H5KIA8"/>
<accession>A0A1H5KIA8</accession>
<keyword evidence="6 7" id="KW-0472">Membrane</keyword>
<gene>
    <name evidence="10" type="ORF">SAMN04488554_2281</name>
</gene>
<feature type="transmembrane region" description="Helical" evidence="7">
    <location>
        <begin position="310"/>
        <end position="330"/>
    </location>
</feature>
<dbReference type="InterPro" id="IPR000515">
    <property type="entry name" value="MetI-like"/>
</dbReference>
<feature type="transmembrane region" description="Helical" evidence="7">
    <location>
        <begin position="120"/>
        <end position="141"/>
    </location>
</feature>
<evidence type="ECO:0000256" key="5">
    <source>
        <dbReference type="ARBA" id="ARBA00022989"/>
    </source>
</evidence>
<dbReference type="InterPro" id="IPR050809">
    <property type="entry name" value="UgpAE/MalFG_permease"/>
</dbReference>
<dbReference type="EMBL" id="FNTX01000002">
    <property type="protein sequence ID" value="SEE64523.1"/>
    <property type="molecule type" value="Genomic_DNA"/>
</dbReference>
<feature type="transmembrane region" description="Helical" evidence="7">
    <location>
        <begin position="260"/>
        <end position="283"/>
    </location>
</feature>
<keyword evidence="3" id="KW-1003">Cell membrane</keyword>
<dbReference type="Proteomes" id="UP000199220">
    <property type="component" value="Unassembled WGS sequence"/>
</dbReference>
<keyword evidence="2 7" id="KW-0813">Transport</keyword>
<evidence type="ECO:0000256" key="6">
    <source>
        <dbReference type="ARBA" id="ARBA00023136"/>
    </source>
</evidence>
<comment type="subcellular location">
    <subcellularLocation>
        <location evidence="1 7">Cell membrane</location>
        <topology evidence="1 7">Multi-pass membrane protein</topology>
    </subcellularLocation>
</comment>
<dbReference type="InterPro" id="IPR035906">
    <property type="entry name" value="MetI-like_sf"/>
</dbReference>
<evidence type="ECO:0000256" key="2">
    <source>
        <dbReference type="ARBA" id="ARBA00022448"/>
    </source>
</evidence>
<comment type="similarity">
    <text evidence="7">Belongs to the binding-protein-dependent transport system permease family.</text>
</comment>
<reference evidence="11" key="1">
    <citation type="submission" date="2016-10" db="EMBL/GenBank/DDBJ databases">
        <authorList>
            <person name="Varghese N."/>
            <person name="Submissions S."/>
        </authorList>
    </citation>
    <scope>NUCLEOTIDE SEQUENCE [LARGE SCALE GENOMIC DNA]</scope>
    <source>
        <strain evidence="11">DSM 21368</strain>
    </source>
</reference>
<evidence type="ECO:0000313" key="11">
    <source>
        <dbReference type="Proteomes" id="UP000199220"/>
    </source>
</evidence>
<evidence type="ECO:0000313" key="10">
    <source>
        <dbReference type="EMBL" id="SEE64523.1"/>
    </source>
</evidence>
<dbReference type="STRING" id="648782.SAMN04488554_2281"/>
<dbReference type="Gene3D" id="1.10.3720.10">
    <property type="entry name" value="MetI-like"/>
    <property type="match status" value="1"/>
</dbReference>
<dbReference type="CDD" id="cd06261">
    <property type="entry name" value="TM_PBP2"/>
    <property type="match status" value="1"/>
</dbReference>
<organism evidence="10 11">
    <name type="scientific">Ruania alba</name>
    <dbReference type="NCBI Taxonomy" id="648782"/>
    <lineage>
        <taxon>Bacteria</taxon>
        <taxon>Bacillati</taxon>
        <taxon>Actinomycetota</taxon>
        <taxon>Actinomycetes</taxon>
        <taxon>Micrococcales</taxon>
        <taxon>Ruaniaceae</taxon>
        <taxon>Ruania</taxon>
    </lineage>
</organism>
<keyword evidence="4 7" id="KW-0812">Transmembrane</keyword>